<protein>
    <submittedName>
        <fullName evidence="2">Uncharacterized protein</fullName>
    </submittedName>
</protein>
<feature type="region of interest" description="Disordered" evidence="1">
    <location>
        <begin position="137"/>
        <end position="249"/>
    </location>
</feature>
<comment type="caution">
    <text evidence="2">The sequence shown here is derived from an EMBL/GenBank/DDBJ whole genome shotgun (WGS) entry which is preliminary data.</text>
</comment>
<organism evidence="2 3">
    <name type="scientific">Cladobotryum mycophilum</name>
    <dbReference type="NCBI Taxonomy" id="491253"/>
    <lineage>
        <taxon>Eukaryota</taxon>
        <taxon>Fungi</taxon>
        <taxon>Dikarya</taxon>
        <taxon>Ascomycota</taxon>
        <taxon>Pezizomycotina</taxon>
        <taxon>Sordariomycetes</taxon>
        <taxon>Hypocreomycetidae</taxon>
        <taxon>Hypocreales</taxon>
        <taxon>Hypocreaceae</taxon>
        <taxon>Cladobotryum</taxon>
    </lineage>
</organism>
<feature type="compositionally biased region" description="Polar residues" evidence="1">
    <location>
        <begin position="229"/>
        <end position="241"/>
    </location>
</feature>
<feature type="compositionally biased region" description="Basic and acidic residues" evidence="1">
    <location>
        <begin position="187"/>
        <end position="196"/>
    </location>
</feature>
<sequence>METDTATRYRSRILREMNANRDNPFNSPPSSTGSHRAASPTLSSVFSDPEGESTRRLNEDIARVTAPRKLPVNWEAAHRKWPEFYSMPQKNNLPIFDDNTDTRPMSAHPKENKPLTHTSAPLITKFLDDNTTQDAWEGSKRTRAEMQPRVDNESDLSSILSKSPARGLSTYGLNKNLHVPSPLSKSHTKEPLETASHHQRRGSISEALERLRRASASPKPTEHHHHDQSSPNMSSAKSSLTAVPLPLPQ</sequence>
<dbReference type="EMBL" id="JAVFKD010000012">
    <property type="protein sequence ID" value="KAK5992552.1"/>
    <property type="molecule type" value="Genomic_DNA"/>
</dbReference>
<gene>
    <name evidence="2" type="ORF">PT974_05965</name>
</gene>
<dbReference type="Proteomes" id="UP001338125">
    <property type="component" value="Unassembled WGS sequence"/>
</dbReference>
<feature type="compositionally biased region" description="Basic and acidic residues" evidence="1">
    <location>
        <begin position="137"/>
        <end position="152"/>
    </location>
</feature>
<feature type="compositionally biased region" description="Polar residues" evidence="1">
    <location>
        <begin position="20"/>
        <end position="46"/>
    </location>
</feature>
<reference evidence="2 3" key="1">
    <citation type="submission" date="2024-01" db="EMBL/GenBank/DDBJ databases">
        <title>Complete genome of Cladobotryum mycophilum ATHUM6906.</title>
        <authorList>
            <person name="Christinaki A.C."/>
            <person name="Myridakis A.I."/>
            <person name="Kouvelis V.N."/>
        </authorList>
    </citation>
    <scope>NUCLEOTIDE SEQUENCE [LARGE SCALE GENOMIC DNA]</scope>
    <source>
        <strain evidence="2 3">ATHUM6906</strain>
    </source>
</reference>
<feature type="region of interest" description="Disordered" evidence="1">
    <location>
        <begin position="1"/>
        <end position="56"/>
    </location>
</feature>
<evidence type="ECO:0000256" key="1">
    <source>
        <dbReference type="SAM" id="MobiDB-lite"/>
    </source>
</evidence>
<name>A0ABR0SKX6_9HYPO</name>
<keyword evidence="3" id="KW-1185">Reference proteome</keyword>
<proteinExistence type="predicted"/>
<evidence type="ECO:0000313" key="2">
    <source>
        <dbReference type="EMBL" id="KAK5992552.1"/>
    </source>
</evidence>
<accession>A0ABR0SKX6</accession>
<evidence type="ECO:0000313" key="3">
    <source>
        <dbReference type="Proteomes" id="UP001338125"/>
    </source>
</evidence>